<feature type="compositionally biased region" description="Basic residues" evidence="1">
    <location>
        <begin position="135"/>
        <end position="146"/>
    </location>
</feature>
<gene>
    <name evidence="2" type="ORF">FPE_LOCUS11428</name>
</gene>
<sequence length="613" mass="71326">MEMDYLNLVKSDIYFDLECARSKDKQLDEEYEFVKQLEKETDMEQSYKDLLLCLLTKEVRFVPNKRKNEKDDIYENDEDWSHEENDPEYELFLRNLVKHEKSYVFNHKKNGSCLFIRYEEDSDSDDDSDPESHRKLTGRKPQRKLKNTVKGERIEAMRCSSDSMMPDSDYLSFIKNTKIEGNYLVLPHEGGMIEYEKDAVKGERIEAMRCSSDSMMPDSDHLSFIKNTKIEGNYLVLPHEGGMIEYEKDAVKGERIEAMRCSSDSMMPDSDHLSFIKNTKIEGNYLVLPHEGGMIVYEKDAVKGERIEAMRCSSDSMMPDSDHLSFIKNTKIEGNYLVLPHEGGMIVYEKDAVKGERIEAMRCSSDSMMPDSDHLSFIKNTKIEGNYLVLPHEGGMIVYEKDAVKGERIEAMRCSSDSMMPDSDHLSFIKNTKIEGNYLVLPHEGGMIVYEKDGVVISPQKGDNDDSADLKILDIAREDESENFMFIEEDSSKMHRDFRRELMCIFRKEYDREEYKQLWQDVEVRKAALRHRELRNGRENAYSTDKAGKSYLDLYPDLKEALLRCQDDKPRCLNLLRGFFFWLQCLTREGAFKPWKDPQCLAVEPICCPPSWS</sequence>
<evidence type="ECO:0000313" key="3">
    <source>
        <dbReference type="Proteomes" id="UP000834106"/>
    </source>
</evidence>
<proteinExistence type="predicted"/>
<dbReference type="AlphaFoldDB" id="A0AAD1Z7V3"/>
<keyword evidence="3" id="KW-1185">Reference proteome</keyword>
<accession>A0AAD1Z7V3</accession>
<dbReference type="PANTHER" id="PTHR34194">
    <property type="entry name" value="F14J8.16 PROTEIN"/>
    <property type="match status" value="1"/>
</dbReference>
<reference evidence="2" key="1">
    <citation type="submission" date="2023-05" db="EMBL/GenBank/DDBJ databases">
        <authorList>
            <person name="Huff M."/>
        </authorList>
    </citation>
    <scope>NUCLEOTIDE SEQUENCE</scope>
</reference>
<dbReference type="EMBL" id="OU503041">
    <property type="protein sequence ID" value="CAI9763998.1"/>
    <property type="molecule type" value="Genomic_DNA"/>
</dbReference>
<organism evidence="2 3">
    <name type="scientific">Fraxinus pennsylvanica</name>
    <dbReference type="NCBI Taxonomy" id="56036"/>
    <lineage>
        <taxon>Eukaryota</taxon>
        <taxon>Viridiplantae</taxon>
        <taxon>Streptophyta</taxon>
        <taxon>Embryophyta</taxon>
        <taxon>Tracheophyta</taxon>
        <taxon>Spermatophyta</taxon>
        <taxon>Magnoliopsida</taxon>
        <taxon>eudicotyledons</taxon>
        <taxon>Gunneridae</taxon>
        <taxon>Pentapetalae</taxon>
        <taxon>asterids</taxon>
        <taxon>lamiids</taxon>
        <taxon>Lamiales</taxon>
        <taxon>Oleaceae</taxon>
        <taxon>Oleeae</taxon>
        <taxon>Fraxinus</taxon>
    </lineage>
</organism>
<feature type="region of interest" description="Disordered" evidence="1">
    <location>
        <begin position="120"/>
        <end position="146"/>
    </location>
</feature>
<evidence type="ECO:0000313" key="2">
    <source>
        <dbReference type="EMBL" id="CAI9763998.1"/>
    </source>
</evidence>
<feature type="compositionally biased region" description="Acidic residues" evidence="1">
    <location>
        <begin position="120"/>
        <end position="129"/>
    </location>
</feature>
<dbReference type="PANTHER" id="PTHR34194:SF2">
    <property type="entry name" value="F14J8.16 PROTEIN"/>
    <property type="match status" value="1"/>
</dbReference>
<evidence type="ECO:0000256" key="1">
    <source>
        <dbReference type="SAM" id="MobiDB-lite"/>
    </source>
</evidence>
<dbReference type="Proteomes" id="UP000834106">
    <property type="component" value="Chromosome 6"/>
</dbReference>
<name>A0AAD1Z7V3_9LAMI</name>
<protein>
    <submittedName>
        <fullName evidence="2">Uncharacterized protein</fullName>
    </submittedName>
</protein>